<feature type="domain" description="Yeast cell wall synthesis Kre9/Knh1-like N-terminal" evidence="5">
    <location>
        <begin position="45"/>
        <end position="124"/>
    </location>
</feature>
<evidence type="ECO:0000256" key="1">
    <source>
        <dbReference type="ARBA" id="ARBA00022729"/>
    </source>
</evidence>
<evidence type="ECO:0000313" key="7">
    <source>
        <dbReference type="Proteomes" id="UP000800235"/>
    </source>
</evidence>
<dbReference type="Pfam" id="PF10342">
    <property type="entry name" value="Kre9_KNH"/>
    <property type="match status" value="1"/>
</dbReference>
<feature type="transmembrane region" description="Helical" evidence="3">
    <location>
        <begin position="212"/>
        <end position="231"/>
    </location>
</feature>
<protein>
    <recommendedName>
        <fullName evidence="5">Yeast cell wall synthesis Kre9/Knh1-like N-terminal domain-containing protein</fullName>
    </recommendedName>
</protein>
<organism evidence="6 7">
    <name type="scientific">Tothia fuscella</name>
    <dbReference type="NCBI Taxonomy" id="1048955"/>
    <lineage>
        <taxon>Eukaryota</taxon>
        <taxon>Fungi</taxon>
        <taxon>Dikarya</taxon>
        <taxon>Ascomycota</taxon>
        <taxon>Pezizomycotina</taxon>
        <taxon>Dothideomycetes</taxon>
        <taxon>Pleosporomycetidae</taxon>
        <taxon>Venturiales</taxon>
        <taxon>Cylindrosympodiaceae</taxon>
        <taxon>Tothia</taxon>
    </lineage>
</organism>
<feature type="region of interest" description="Disordered" evidence="2">
    <location>
        <begin position="167"/>
        <end position="200"/>
    </location>
</feature>
<evidence type="ECO:0000313" key="6">
    <source>
        <dbReference type="EMBL" id="KAF2424213.1"/>
    </source>
</evidence>
<keyword evidence="3" id="KW-0472">Membrane</keyword>
<evidence type="ECO:0000256" key="2">
    <source>
        <dbReference type="SAM" id="MobiDB-lite"/>
    </source>
</evidence>
<feature type="compositionally biased region" description="Low complexity" evidence="2">
    <location>
        <begin position="167"/>
        <end position="186"/>
    </location>
</feature>
<dbReference type="PANTHER" id="PTHR40633:SF1">
    <property type="entry name" value="GPI ANCHORED SERINE-THREONINE RICH PROTEIN (AFU_ORTHOLOGUE AFUA_1G03630)"/>
    <property type="match status" value="1"/>
</dbReference>
<dbReference type="PANTHER" id="PTHR40633">
    <property type="entry name" value="MATRIX PROTEIN, PUTATIVE (AFU_ORTHOLOGUE AFUA_8G05410)-RELATED"/>
    <property type="match status" value="1"/>
</dbReference>
<feature type="chain" id="PRO_5040412436" description="Yeast cell wall synthesis Kre9/Knh1-like N-terminal domain-containing protein" evidence="4">
    <location>
        <begin position="33"/>
        <end position="335"/>
    </location>
</feature>
<keyword evidence="7" id="KW-1185">Reference proteome</keyword>
<comment type="caution">
    <text evidence="6">The sequence shown here is derived from an EMBL/GenBank/DDBJ whole genome shotgun (WGS) entry which is preliminary data.</text>
</comment>
<dbReference type="InterPro" id="IPR052982">
    <property type="entry name" value="SRP1/TIP1-like"/>
</dbReference>
<keyword evidence="3" id="KW-0812">Transmembrane</keyword>
<feature type="compositionally biased region" description="Low complexity" evidence="2">
    <location>
        <begin position="266"/>
        <end position="277"/>
    </location>
</feature>
<reference evidence="6" key="1">
    <citation type="journal article" date="2020" name="Stud. Mycol.">
        <title>101 Dothideomycetes genomes: a test case for predicting lifestyles and emergence of pathogens.</title>
        <authorList>
            <person name="Haridas S."/>
            <person name="Albert R."/>
            <person name="Binder M."/>
            <person name="Bloem J."/>
            <person name="Labutti K."/>
            <person name="Salamov A."/>
            <person name="Andreopoulos B."/>
            <person name="Baker S."/>
            <person name="Barry K."/>
            <person name="Bills G."/>
            <person name="Bluhm B."/>
            <person name="Cannon C."/>
            <person name="Castanera R."/>
            <person name="Culley D."/>
            <person name="Daum C."/>
            <person name="Ezra D."/>
            <person name="Gonzalez J."/>
            <person name="Henrissat B."/>
            <person name="Kuo A."/>
            <person name="Liang C."/>
            <person name="Lipzen A."/>
            <person name="Lutzoni F."/>
            <person name="Magnuson J."/>
            <person name="Mondo S."/>
            <person name="Nolan M."/>
            <person name="Ohm R."/>
            <person name="Pangilinan J."/>
            <person name="Park H.-J."/>
            <person name="Ramirez L."/>
            <person name="Alfaro M."/>
            <person name="Sun H."/>
            <person name="Tritt A."/>
            <person name="Yoshinaga Y."/>
            <person name="Zwiers L.-H."/>
            <person name="Turgeon B."/>
            <person name="Goodwin S."/>
            <person name="Spatafora J."/>
            <person name="Crous P."/>
            <person name="Grigoriev I."/>
        </authorList>
    </citation>
    <scope>NUCLEOTIDE SEQUENCE</scope>
    <source>
        <strain evidence="6">CBS 130266</strain>
    </source>
</reference>
<feature type="signal peptide" evidence="4">
    <location>
        <begin position="1"/>
        <end position="32"/>
    </location>
</feature>
<dbReference type="EMBL" id="MU007076">
    <property type="protein sequence ID" value="KAF2424213.1"/>
    <property type="molecule type" value="Genomic_DNA"/>
</dbReference>
<dbReference type="AlphaFoldDB" id="A0A9P4NJB4"/>
<evidence type="ECO:0000256" key="3">
    <source>
        <dbReference type="SAM" id="Phobius"/>
    </source>
</evidence>
<evidence type="ECO:0000259" key="5">
    <source>
        <dbReference type="Pfam" id="PF10342"/>
    </source>
</evidence>
<dbReference type="Proteomes" id="UP000800235">
    <property type="component" value="Unassembled WGS sequence"/>
</dbReference>
<keyword evidence="3" id="KW-1133">Transmembrane helix</keyword>
<feature type="region of interest" description="Disordered" evidence="2">
    <location>
        <begin position="265"/>
        <end position="287"/>
    </location>
</feature>
<evidence type="ECO:0000256" key="4">
    <source>
        <dbReference type="SAM" id="SignalP"/>
    </source>
</evidence>
<gene>
    <name evidence="6" type="ORF">EJ08DRAFT_418214</name>
</gene>
<name>A0A9P4NJB4_9PEZI</name>
<dbReference type="OrthoDB" id="3940112at2759"/>
<keyword evidence="1 4" id="KW-0732">Signal</keyword>
<dbReference type="InterPro" id="IPR018466">
    <property type="entry name" value="Kre9/Knh1-like_N"/>
</dbReference>
<accession>A0A9P4NJB4</accession>
<proteinExistence type="predicted"/>
<sequence>MWSFWWTPSISHTSSTISHLLILLLLISGAIAADEHLYFTNVPTAVTVGTKYTLTWTGWSTTNACTITLLKGSQTSSEVVYVITASATYGTYDWSPDYSLADGEDYLLHIEQDDTDGYSRSFSVSGGSAAWLSSLPTMYSSAFSIFAASSSAAPASTKSSPATVTATVTASPTRNTSPSASASATSLIDPTPTSSWDAERHEDTHLTVNDKVALGIGIPVALIALSTLGYWRAVKFFLHRKTTGQPKLPAYSAYDPARNDGSGAFSIRSSHGSRSPSLWGASSRSGSVVPDSLDTELLTAPKIVHPSPGERPGSSHSVQFNGIRASSLRQEWNAV</sequence>